<dbReference type="Proteomes" id="UP001408789">
    <property type="component" value="Unassembled WGS sequence"/>
</dbReference>
<dbReference type="PANTHER" id="PTHR10566:SF123">
    <property type="entry name" value="PROTEIN KINASE SUPERFAMILY PROTEIN"/>
    <property type="match status" value="1"/>
</dbReference>
<dbReference type="PANTHER" id="PTHR10566">
    <property type="entry name" value="CHAPERONE-ACTIVITY OF BC1 COMPLEX CABC1 -RELATED"/>
    <property type="match status" value="1"/>
</dbReference>
<proteinExistence type="inferred from homology"/>
<name>A0AAP0DG75_9ASTR</name>
<dbReference type="SUPFAM" id="SSF56112">
    <property type="entry name" value="Protein kinase-like (PK-like)"/>
    <property type="match status" value="1"/>
</dbReference>
<comment type="caution">
    <text evidence="3">The sequence shown here is derived from an EMBL/GenBank/DDBJ whole genome shotgun (WGS) entry which is preliminary data.</text>
</comment>
<feature type="domain" description="ABC1 atypical kinase-like" evidence="2">
    <location>
        <begin position="589"/>
        <end position="665"/>
    </location>
</feature>
<feature type="domain" description="ABC1 atypical kinase-like" evidence="2">
    <location>
        <begin position="294"/>
        <end position="454"/>
    </location>
</feature>
<dbReference type="EMBL" id="JBCNJP010000012">
    <property type="protein sequence ID" value="KAK9070523.1"/>
    <property type="molecule type" value="Genomic_DNA"/>
</dbReference>
<reference evidence="3 4" key="1">
    <citation type="submission" date="2024-04" db="EMBL/GenBank/DDBJ databases">
        <title>The reference genome of an endangered Asteraceae, Deinandra increscens subsp. villosa, native to the Central Coast of California.</title>
        <authorList>
            <person name="Guilliams M."/>
            <person name="Hasenstab-Lehman K."/>
            <person name="Meyer R."/>
            <person name="Mcevoy S."/>
        </authorList>
    </citation>
    <scope>NUCLEOTIDE SEQUENCE [LARGE SCALE GENOMIC DNA]</scope>
    <source>
        <tissue evidence="3">Leaf</tissue>
    </source>
</reference>
<gene>
    <name evidence="3" type="ORF">SSX86_010925</name>
</gene>
<evidence type="ECO:0000313" key="3">
    <source>
        <dbReference type="EMBL" id="KAK9070523.1"/>
    </source>
</evidence>
<dbReference type="AlphaFoldDB" id="A0AAP0DG75"/>
<dbReference type="InterPro" id="IPR050154">
    <property type="entry name" value="UbiB_kinase"/>
</dbReference>
<dbReference type="Pfam" id="PF03109">
    <property type="entry name" value="ABC1"/>
    <property type="match status" value="2"/>
</dbReference>
<organism evidence="3 4">
    <name type="scientific">Deinandra increscens subsp. villosa</name>
    <dbReference type="NCBI Taxonomy" id="3103831"/>
    <lineage>
        <taxon>Eukaryota</taxon>
        <taxon>Viridiplantae</taxon>
        <taxon>Streptophyta</taxon>
        <taxon>Embryophyta</taxon>
        <taxon>Tracheophyta</taxon>
        <taxon>Spermatophyta</taxon>
        <taxon>Magnoliopsida</taxon>
        <taxon>eudicotyledons</taxon>
        <taxon>Gunneridae</taxon>
        <taxon>Pentapetalae</taxon>
        <taxon>asterids</taxon>
        <taxon>campanulids</taxon>
        <taxon>Asterales</taxon>
        <taxon>Asteraceae</taxon>
        <taxon>Asteroideae</taxon>
        <taxon>Heliantheae alliance</taxon>
        <taxon>Madieae</taxon>
        <taxon>Madiinae</taxon>
        <taxon>Deinandra</taxon>
    </lineage>
</organism>
<evidence type="ECO:0000256" key="1">
    <source>
        <dbReference type="ARBA" id="ARBA00009670"/>
    </source>
</evidence>
<dbReference type="InterPro" id="IPR004147">
    <property type="entry name" value="ABC1_dom"/>
</dbReference>
<evidence type="ECO:0000259" key="2">
    <source>
        <dbReference type="Pfam" id="PF03109"/>
    </source>
</evidence>
<keyword evidence="4" id="KW-1185">Reference proteome</keyword>
<comment type="similarity">
    <text evidence="1">Belongs to the protein kinase superfamily. ADCK protein kinase family.</text>
</comment>
<sequence>MRRQKERKPVLLVSGYVDKIMRIRSTVLHPSFNHRTCNPPMLGGATSAASAAVASIPASLIFSPTHSSSTRKIKPSRSNCRAVAGNLGHFVQVVKKDVDFLKKNISAGINWTSKVIGFPEISKKVDEVVWLRNLEDPHYYSTEEYHSPSWPQPHYPELSGTDLILADLKALEAYIFYYYYYLSTMWAKPLPEVYNAQEADDYFKCRPHIVALRLIEVFGSFASAAIRIRIAGIKRSKNLSGSSEADEYNSQYKFGMVLKETMLNLGPTFIKVGQSLSTRPDIIGYQISKALSELHDQIPPFPRALAMKIIKEELGSPVETFYSYISEEAIAAASFGQVYRAKTVDGHDVAVKVQRPNLRHVVFRDIYIMRVGLDILQQVAKRKSDLRLYADELGKGLVGELDYTLEAANALEFMEAHSPFPSIRVPKVFQHLTQKRVLTMEWMVGENPKKLLSICSSNNFEVESQYSEKQRIEAKRHLLDLSKGRSLPVKEFQSPFLQQMAALSKDVSDQSATTNKFGFDVFPPGTNAVATKDDGNEDLIHRVTRQQIQNEQGSSSNIDSENEIVLKNQHEKGKEKMMEGSCNCVYCKKKDSSTFVNKGVEACLVQLIETGLLHADPHPGNMLYLPSGQIGFLDFGLICRMEKKHKFAMLGSIIHIVNGDWASLVGSLAEMDVVKPGTSVSRVTMELENAMDEVEFKDGIPDVRFSKVLGKVWTIALKYHFRMPPYYTLLLRSLASFEGLAMAGDPNFNTFQDSYPYVVRKLLTDNSLDTRKILHSVVLNKRKELQWKKVAFFLRVGATSKGLELASNSGTSAEEPSNRVSDTINLALKLLLSKDGVVVRRLVMTADGTSLIRGIVSKEASPLRHQVCKIIADMLYQSICAALGKTFFVARYGAIYTSASTSSINYRSLMKDRRLKVILFKVLESGRKNPVLMARLCWISFVTLMAASALACHRFLVSLSATYLGRLSFTPKKLAMTRI</sequence>
<accession>A0AAP0DG75</accession>
<dbReference type="CDD" id="cd05121">
    <property type="entry name" value="ABC1_ADCK3-like"/>
    <property type="match status" value="1"/>
</dbReference>
<evidence type="ECO:0000313" key="4">
    <source>
        <dbReference type="Proteomes" id="UP001408789"/>
    </source>
</evidence>
<protein>
    <recommendedName>
        <fullName evidence="2">ABC1 atypical kinase-like domain-containing protein</fullName>
    </recommendedName>
</protein>
<dbReference type="InterPro" id="IPR011009">
    <property type="entry name" value="Kinase-like_dom_sf"/>
</dbReference>